<protein>
    <submittedName>
        <fullName evidence="2">Uncharacterized protein</fullName>
    </submittedName>
</protein>
<dbReference type="RefSeq" id="WP_113678027.1">
    <property type="nucleotide sequence ID" value="NZ_CP030261.1"/>
</dbReference>
<dbReference type="KEGG" id="ffl:HYN86_10765"/>
<gene>
    <name evidence="2" type="ORF">HYN86_10765</name>
</gene>
<reference evidence="2 3" key="1">
    <citation type="submission" date="2018-06" db="EMBL/GenBank/DDBJ databases">
        <title>Genome sequencing of Flavobacterium.</title>
        <authorList>
            <person name="Baek M.-G."/>
            <person name="Yi H."/>
        </authorList>
    </citation>
    <scope>NUCLEOTIDE SEQUENCE [LARGE SCALE GENOMIC DNA]</scope>
    <source>
        <strain evidence="2 3">HYN0086</strain>
    </source>
</reference>
<keyword evidence="3" id="KW-1185">Reference proteome</keyword>
<dbReference type="AlphaFoldDB" id="A0A344LT06"/>
<evidence type="ECO:0000313" key="2">
    <source>
        <dbReference type="EMBL" id="AXB57048.1"/>
    </source>
</evidence>
<evidence type="ECO:0000313" key="3">
    <source>
        <dbReference type="Proteomes" id="UP000251561"/>
    </source>
</evidence>
<dbReference type="Proteomes" id="UP000251561">
    <property type="component" value="Chromosome"/>
</dbReference>
<name>A0A344LT06_9FLAO</name>
<proteinExistence type="predicted"/>
<dbReference type="OrthoDB" id="1443487at2"/>
<sequence length="127" mass="14285">MEAILTIDQLNQKIKELEVRQDTEWCDIKDHIEDIKENLKPLNLIRNTVEEINETVGFKSHLAQSAISIGIGYIAKRFIVGKGDSMFKGILGSVVQLIVTNLVSKPQEGASHESSEEESLQYESSRE</sequence>
<evidence type="ECO:0000256" key="1">
    <source>
        <dbReference type="SAM" id="MobiDB-lite"/>
    </source>
</evidence>
<organism evidence="2 3">
    <name type="scientific">Flavobacterium fluviale</name>
    <dbReference type="NCBI Taxonomy" id="2249356"/>
    <lineage>
        <taxon>Bacteria</taxon>
        <taxon>Pseudomonadati</taxon>
        <taxon>Bacteroidota</taxon>
        <taxon>Flavobacteriia</taxon>
        <taxon>Flavobacteriales</taxon>
        <taxon>Flavobacteriaceae</taxon>
        <taxon>Flavobacterium</taxon>
    </lineage>
</organism>
<dbReference type="EMBL" id="CP030261">
    <property type="protein sequence ID" value="AXB57048.1"/>
    <property type="molecule type" value="Genomic_DNA"/>
</dbReference>
<accession>A0A344LT06</accession>
<feature type="region of interest" description="Disordered" evidence="1">
    <location>
        <begin position="106"/>
        <end position="127"/>
    </location>
</feature>